<dbReference type="Proteomes" id="UP000537141">
    <property type="component" value="Unassembled WGS sequence"/>
</dbReference>
<accession>A0A7X0NGU4</accession>
<gene>
    <name evidence="2" type="ORF">HNQ55_001558</name>
</gene>
<organism evidence="2 3">
    <name type="scientific">Thalassotalea piscium</name>
    <dbReference type="NCBI Taxonomy" id="1230533"/>
    <lineage>
        <taxon>Bacteria</taxon>
        <taxon>Pseudomonadati</taxon>
        <taxon>Pseudomonadota</taxon>
        <taxon>Gammaproteobacteria</taxon>
        <taxon>Alteromonadales</taxon>
        <taxon>Colwelliaceae</taxon>
        <taxon>Thalassotalea</taxon>
    </lineage>
</organism>
<feature type="compositionally biased region" description="Polar residues" evidence="1">
    <location>
        <begin position="1"/>
        <end position="11"/>
    </location>
</feature>
<evidence type="ECO:0000313" key="3">
    <source>
        <dbReference type="Proteomes" id="UP000537141"/>
    </source>
</evidence>
<proteinExistence type="predicted"/>
<dbReference type="RefSeq" id="WP_184423861.1">
    <property type="nucleotide sequence ID" value="NZ_BAABLB010000049.1"/>
</dbReference>
<evidence type="ECO:0000256" key="1">
    <source>
        <dbReference type="SAM" id="MobiDB-lite"/>
    </source>
</evidence>
<name>A0A7X0NGU4_9GAMM</name>
<sequence>MRSPTTKSSRVIKSDPNELDSRAKIAEKLGGNAPLQYSAEKKRVIPKNTEPVAKATGPSVDLLSSLISSSEYSKNNKERKTYNINLNKYEKAALYVLAKSQEKSMQQYIQEAFISQVLKDAEKLGLNEETVVEIYKQRLIK</sequence>
<dbReference type="EMBL" id="JACHHU010000010">
    <property type="protein sequence ID" value="MBB6543051.1"/>
    <property type="molecule type" value="Genomic_DNA"/>
</dbReference>
<evidence type="ECO:0000313" key="2">
    <source>
        <dbReference type="EMBL" id="MBB6543051.1"/>
    </source>
</evidence>
<reference evidence="2 3" key="1">
    <citation type="submission" date="2020-08" db="EMBL/GenBank/DDBJ databases">
        <title>Genomic Encyclopedia of Type Strains, Phase IV (KMG-IV): sequencing the most valuable type-strain genomes for metagenomic binning, comparative biology and taxonomic classification.</title>
        <authorList>
            <person name="Goeker M."/>
        </authorList>
    </citation>
    <scope>NUCLEOTIDE SEQUENCE [LARGE SCALE GENOMIC DNA]</scope>
    <source>
        <strain evidence="2 3">DSM 26287</strain>
    </source>
</reference>
<protein>
    <submittedName>
        <fullName evidence="2">Uncharacterized protein</fullName>
    </submittedName>
</protein>
<dbReference type="AlphaFoldDB" id="A0A7X0NGU4"/>
<keyword evidence="3" id="KW-1185">Reference proteome</keyword>
<comment type="caution">
    <text evidence="2">The sequence shown here is derived from an EMBL/GenBank/DDBJ whole genome shotgun (WGS) entry which is preliminary data.</text>
</comment>
<feature type="region of interest" description="Disordered" evidence="1">
    <location>
        <begin position="1"/>
        <end position="20"/>
    </location>
</feature>